<comment type="similarity">
    <text evidence="11">Belongs to the peptidase M48 family.</text>
</comment>
<feature type="transmembrane region" description="Helical" evidence="12">
    <location>
        <begin position="21"/>
        <end position="39"/>
    </location>
</feature>
<keyword evidence="5" id="KW-0479">Metal-binding</keyword>
<comment type="subcellular location">
    <subcellularLocation>
        <location evidence="1">Cell membrane</location>
        <topology evidence="1">Multi-pass membrane protein</topology>
    </subcellularLocation>
</comment>
<keyword evidence="6 11" id="KW-0378">Hydrolase</keyword>
<dbReference type="PANTHER" id="PTHR43221">
    <property type="entry name" value="PROTEASE HTPX"/>
    <property type="match status" value="1"/>
</dbReference>
<dbReference type="InterPro" id="IPR001915">
    <property type="entry name" value="Peptidase_M48"/>
</dbReference>
<keyword evidence="4 12" id="KW-0812">Transmembrane</keyword>
<keyword evidence="8 12" id="KW-1133">Transmembrane helix</keyword>
<comment type="cofactor">
    <cofactor evidence="11">
        <name>Zn(2+)</name>
        <dbReference type="ChEBI" id="CHEBI:29105"/>
    </cofactor>
    <text evidence="11">Binds 1 zinc ion per subunit.</text>
</comment>
<feature type="domain" description="Peptidase M48" evidence="13">
    <location>
        <begin position="85"/>
        <end position="278"/>
    </location>
</feature>
<keyword evidence="9 11" id="KW-0482">Metalloprotease</keyword>
<dbReference type="EMBL" id="PDVP01000001">
    <property type="protein sequence ID" value="PHP69178.1"/>
    <property type="molecule type" value="Genomic_DNA"/>
</dbReference>
<organism evidence="14 15">
    <name type="scientific">Zhengella mangrovi</name>
    <dbReference type="NCBI Taxonomy" id="1982044"/>
    <lineage>
        <taxon>Bacteria</taxon>
        <taxon>Pseudomonadati</taxon>
        <taxon>Pseudomonadota</taxon>
        <taxon>Alphaproteobacteria</taxon>
        <taxon>Hyphomicrobiales</taxon>
        <taxon>Notoacmeibacteraceae</taxon>
        <taxon>Zhengella</taxon>
    </lineage>
</organism>
<sequence length="348" mass="37917">MHARLDLLEQERHRSLNRLHTWLLVTGSLGLLGVTALIFAGWTGVVLALLFGAVALSAMQQVSPRLVLSMYKAREAGPSLFPAGHRIMAELAQRAALPAVPKLYIVPSRMMNAFAVGRPEDSAVAITDALARALSERELAGVLAHEVSHIAHEDLKVMALADIVTRYTSAMSTAGFFLLFFNLFGGGLPWLAILLLMAAPTIGSLLQLALSRTREFDADLGAAMLTGDPDGLSSALWKLERFQARQWEAMVLPGGRMPVPSVLRSHPATAERVARLSRLNTTSGGLAMPMPPVRRRRGPMVPPIPLDSGRHAIVEVAPGPWTEEPVRPDCPECEEKPRIRIRHGGVWW</sequence>
<name>A0A2G1QVE5_9HYPH</name>
<comment type="caution">
    <text evidence="14">The sequence shown here is derived from an EMBL/GenBank/DDBJ whole genome shotgun (WGS) entry which is preliminary data.</text>
</comment>
<accession>A0A2G1QVE5</accession>
<dbReference type="Proteomes" id="UP000221168">
    <property type="component" value="Unassembled WGS sequence"/>
</dbReference>
<feature type="transmembrane region" description="Helical" evidence="12">
    <location>
        <begin position="45"/>
        <end position="62"/>
    </location>
</feature>
<dbReference type="CDD" id="cd07339">
    <property type="entry name" value="M48B_HtpX_like"/>
    <property type="match status" value="1"/>
</dbReference>
<evidence type="ECO:0000256" key="1">
    <source>
        <dbReference type="ARBA" id="ARBA00004651"/>
    </source>
</evidence>
<dbReference type="GO" id="GO:0005886">
    <property type="term" value="C:plasma membrane"/>
    <property type="evidence" value="ECO:0007669"/>
    <property type="project" value="UniProtKB-SubCell"/>
</dbReference>
<dbReference type="AlphaFoldDB" id="A0A2G1QVE5"/>
<dbReference type="InterPro" id="IPR050083">
    <property type="entry name" value="HtpX_protease"/>
</dbReference>
<keyword evidence="2" id="KW-1003">Cell membrane</keyword>
<evidence type="ECO:0000256" key="9">
    <source>
        <dbReference type="ARBA" id="ARBA00023049"/>
    </source>
</evidence>
<evidence type="ECO:0000313" key="14">
    <source>
        <dbReference type="EMBL" id="PHP69178.1"/>
    </source>
</evidence>
<protein>
    <submittedName>
        <fullName evidence="14">Peptidase M48 Ste24p</fullName>
    </submittedName>
</protein>
<dbReference type="PANTHER" id="PTHR43221:SF1">
    <property type="entry name" value="PROTEASE HTPX"/>
    <property type="match status" value="1"/>
</dbReference>
<evidence type="ECO:0000256" key="3">
    <source>
        <dbReference type="ARBA" id="ARBA00022670"/>
    </source>
</evidence>
<evidence type="ECO:0000256" key="4">
    <source>
        <dbReference type="ARBA" id="ARBA00022692"/>
    </source>
</evidence>
<proteinExistence type="inferred from homology"/>
<evidence type="ECO:0000313" key="15">
    <source>
        <dbReference type="Proteomes" id="UP000221168"/>
    </source>
</evidence>
<evidence type="ECO:0000256" key="12">
    <source>
        <dbReference type="SAM" id="Phobius"/>
    </source>
</evidence>
<keyword evidence="15" id="KW-1185">Reference proteome</keyword>
<evidence type="ECO:0000256" key="10">
    <source>
        <dbReference type="ARBA" id="ARBA00023136"/>
    </source>
</evidence>
<evidence type="ECO:0000256" key="7">
    <source>
        <dbReference type="ARBA" id="ARBA00022833"/>
    </source>
</evidence>
<reference evidence="14 15" key="1">
    <citation type="submission" date="2017-10" db="EMBL/GenBank/DDBJ databases">
        <title>Sedimentibacterium mangrovi gen. nov., sp. nov., a novel member of family Phyllobacteriacea isolated from mangrove sediment.</title>
        <authorList>
            <person name="Liao H."/>
            <person name="Tian Y."/>
        </authorList>
    </citation>
    <scope>NUCLEOTIDE SEQUENCE [LARGE SCALE GENOMIC DNA]</scope>
    <source>
        <strain evidence="14 15">X9-2-2</strain>
    </source>
</reference>
<evidence type="ECO:0000256" key="2">
    <source>
        <dbReference type="ARBA" id="ARBA00022475"/>
    </source>
</evidence>
<evidence type="ECO:0000256" key="6">
    <source>
        <dbReference type="ARBA" id="ARBA00022801"/>
    </source>
</evidence>
<evidence type="ECO:0000256" key="5">
    <source>
        <dbReference type="ARBA" id="ARBA00022723"/>
    </source>
</evidence>
<dbReference type="Gene3D" id="3.30.2010.10">
    <property type="entry name" value="Metalloproteases ('zincins'), catalytic domain"/>
    <property type="match status" value="1"/>
</dbReference>
<evidence type="ECO:0000256" key="11">
    <source>
        <dbReference type="RuleBase" id="RU003983"/>
    </source>
</evidence>
<dbReference type="OrthoDB" id="15218at2"/>
<keyword evidence="10 12" id="KW-0472">Membrane</keyword>
<gene>
    <name evidence="14" type="ORF">CSC94_03010</name>
</gene>
<evidence type="ECO:0000256" key="8">
    <source>
        <dbReference type="ARBA" id="ARBA00022989"/>
    </source>
</evidence>
<dbReference type="GO" id="GO:0006508">
    <property type="term" value="P:proteolysis"/>
    <property type="evidence" value="ECO:0007669"/>
    <property type="project" value="UniProtKB-KW"/>
</dbReference>
<evidence type="ECO:0000259" key="13">
    <source>
        <dbReference type="Pfam" id="PF01435"/>
    </source>
</evidence>
<dbReference type="GO" id="GO:0004222">
    <property type="term" value="F:metalloendopeptidase activity"/>
    <property type="evidence" value="ECO:0007669"/>
    <property type="project" value="InterPro"/>
</dbReference>
<keyword evidence="7 11" id="KW-0862">Zinc</keyword>
<dbReference type="GO" id="GO:0046872">
    <property type="term" value="F:metal ion binding"/>
    <property type="evidence" value="ECO:0007669"/>
    <property type="project" value="UniProtKB-KW"/>
</dbReference>
<dbReference type="Pfam" id="PF01435">
    <property type="entry name" value="Peptidase_M48"/>
    <property type="match status" value="1"/>
</dbReference>
<keyword evidence="3 11" id="KW-0645">Protease</keyword>